<dbReference type="Pfam" id="PF00732">
    <property type="entry name" value="GMC_oxred_N"/>
    <property type="match status" value="1"/>
</dbReference>
<dbReference type="InterPro" id="IPR012132">
    <property type="entry name" value="GMC_OxRdtase"/>
</dbReference>
<keyword evidence="2" id="KW-0325">Glycoprotein</keyword>
<evidence type="ECO:0000256" key="2">
    <source>
        <dbReference type="ARBA" id="ARBA00023180"/>
    </source>
</evidence>
<organism evidence="6 7">
    <name type="scientific">Cryomyces minteri</name>
    <dbReference type="NCBI Taxonomy" id="331657"/>
    <lineage>
        <taxon>Eukaryota</taxon>
        <taxon>Fungi</taxon>
        <taxon>Dikarya</taxon>
        <taxon>Ascomycota</taxon>
        <taxon>Pezizomycotina</taxon>
        <taxon>Dothideomycetes</taxon>
        <taxon>Dothideomycetes incertae sedis</taxon>
        <taxon>Cryomyces</taxon>
    </lineage>
</organism>
<dbReference type="Gene3D" id="3.50.50.60">
    <property type="entry name" value="FAD/NAD(P)-binding domain"/>
    <property type="match status" value="1"/>
</dbReference>
<gene>
    <name evidence="6" type="ORF">B0A49_01428</name>
</gene>
<dbReference type="STRING" id="331657.A0A4U0XQA1"/>
<dbReference type="AlphaFoldDB" id="A0A4U0XQA1"/>
<dbReference type="InterPro" id="IPR036188">
    <property type="entry name" value="FAD/NAD-bd_sf"/>
</dbReference>
<dbReference type="GO" id="GO:0044550">
    <property type="term" value="P:secondary metabolite biosynthetic process"/>
    <property type="evidence" value="ECO:0007669"/>
    <property type="project" value="TreeGrafter"/>
</dbReference>
<dbReference type="InterPro" id="IPR007867">
    <property type="entry name" value="GMC_OxRtase_C"/>
</dbReference>
<feature type="active site" description="Proton donor" evidence="3">
    <location>
        <position position="397"/>
    </location>
</feature>
<feature type="domain" description="Glucose-methanol-choline oxidoreductase N-terminal" evidence="5">
    <location>
        <begin position="183"/>
        <end position="197"/>
    </location>
</feature>
<comment type="caution">
    <text evidence="6">The sequence shown here is derived from an EMBL/GenBank/DDBJ whole genome shotgun (WGS) entry which is preliminary data.</text>
</comment>
<dbReference type="GO" id="GO:0050660">
    <property type="term" value="F:flavin adenine dinucleotide binding"/>
    <property type="evidence" value="ECO:0007669"/>
    <property type="project" value="InterPro"/>
</dbReference>
<dbReference type="Proteomes" id="UP000308768">
    <property type="component" value="Unassembled WGS sequence"/>
</dbReference>
<evidence type="ECO:0000256" key="3">
    <source>
        <dbReference type="PIRSR" id="PIRSR000137-1"/>
    </source>
</evidence>
<dbReference type="PANTHER" id="PTHR11552:SF138">
    <property type="entry name" value="DEHYDROGENASE PKFF-RELATED"/>
    <property type="match status" value="1"/>
</dbReference>
<protein>
    <recommendedName>
        <fullName evidence="5">Glucose-methanol-choline oxidoreductase N-terminal domain-containing protein</fullName>
    </recommendedName>
</protein>
<evidence type="ECO:0000256" key="4">
    <source>
        <dbReference type="PIRSR" id="PIRSR000137-2"/>
    </source>
</evidence>
<dbReference type="EMBL" id="NAJN01000133">
    <property type="protein sequence ID" value="TKA78657.1"/>
    <property type="molecule type" value="Genomic_DNA"/>
</dbReference>
<evidence type="ECO:0000256" key="1">
    <source>
        <dbReference type="ARBA" id="ARBA00010790"/>
    </source>
</evidence>
<name>A0A4U0XQA1_9PEZI</name>
<comment type="similarity">
    <text evidence="1">Belongs to the GMC oxidoreductase family.</text>
</comment>
<proteinExistence type="inferred from homology"/>
<sequence length="461" mass="50225">MVYQRFVQSFGGTKDSYQRWADQVGDDSYTFPRLLPYFQKSCHLTPPDYNKRQRNATVSYDATAFGQGGPLQVSWPNWAAVAGTWAMQAMAAVGIRENDGLNSGNLLGGAWPSCTINPTNEHRSSSQTGFLAQAMSNTDIKVYTRALAKQIVFKNHTATGVVVNIAGVAFNVTAKKEVICSAGTFQSPQLLMVSGVGPRQTLEHFSITVLSDLPGVGQNMWDHFLFNIVYRVDVQTSSKIINDPLYAAQAAADYLKNGTGPYASASGYLEWEKAPPRYRQSFTNATLSALATFPPDWPEIELLLINSIQSDNSRKGDPRDGYNYATIAAGLVAPLSRGNVTIYSSDMNDPPVINPNWLTHPADEELAIAAFKRPGTNVSTDAEILHYIRQTLRPIYHVACTYAMGKAGDVGAVVDSTGKVFGVNSLRVVDASAFPLLPPGHPQATVYMLAEKIADDIRNGR</sequence>
<keyword evidence="4" id="KW-0274">FAD</keyword>
<feature type="binding site" evidence="4">
    <location>
        <begin position="442"/>
        <end position="443"/>
    </location>
    <ligand>
        <name>FAD</name>
        <dbReference type="ChEBI" id="CHEBI:57692"/>
    </ligand>
</feature>
<reference evidence="6 7" key="1">
    <citation type="submission" date="2017-03" db="EMBL/GenBank/DDBJ databases">
        <title>Genomes of endolithic fungi from Antarctica.</title>
        <authorList>
            <person name="Coleine C."/>
            <person name="Masonjones S."/>
            <person name="Stajich J.E."/>
        </authorList>
    </citation>
    <scope>NUCLEOTIDE SEQUENCE [LARGE SCALE GENOMIC DNA]</scope>
    <source>
        <strain evidence="6 7">CCFEE 5187</strain>
    </source>
</reference>
<evidence type="ECO:0000313" key="7">
    <source>
        <dbReference type="Proteomes" id="UP000308768"/>
    </source>
</evidence>
<evidence type="ECO:0000313" key="6">
    <source>
        <dbReference type="EMBL" id="TKA78657.1"/>
    </source>
</evidence>
<dbReference type="PIRSF" id="PIRSF000137">
    <property type="entry name" value="Alcohol_oxidase"/>
    <property type="match status" value="1"/>
</dbReference>
<feature type="active site" description="Proton acceptor" evidence="3">
    <location>
        <position position="441"/>
    </location>
</feature>
<dbReference type="SUPFAM" id="SSF54373">
    <property type="entry name" value="FAD-linked reductases, C-terminal domain"/>
    <property type="match status" value="1"/>
</dbReference>
<comment type="cofactor">
    <cofactor evidence="4">
        <name>FAD</name>
        <dbReference type="ChEBI" id="CHEBI:57692"/>
    </cofactor>
</comment>
<dbReference type="Gene3D" id="3.30.560.10">
    <property type="entry name" value="Glucose Oxidase, domain 3"/>
    <property type="match status" value="1"/>
</dbReference>
<accession>A0A4U0XQA1</accession>
<dbReference type="PROSITE" id="PS00624">
    <property type="entry name" value="GMC_OXRED_2"/>
    <property type="match status" value="1"/>
</dbReference>
<dbReference type="GO" id="GO:0016614">
    <property type="term" value="F:oxidoreductase activity, acting on CH-OH group of donors"/>
    <property type="evidence" value="ECO:0007669"/>
    <property type="project" value="InterPro"/>
</dbReference>
<dbReference type="OrthoDB" id="269227at2759"/>
<dbReference type="Pfam" id="PF05199">
    <property type="entry name" value="GMC_oxred_C"/>
    <property type="match status" value="2"/>
</dbReference>
<dbReference type="InterPro" id="IPR000172">
    <property type="entry name" value="GMC_OxRdtase_N"/>
</dbReference>
<evidence type="ECO:0000259" key="5">
    <source>
        <dbReference type="PROSITE" id="PS00624"/>
    </source>
</evidence>
<dbReference type="PANTHER" id="PTHR11552">
    <property type="entry name" value="GLUCOSE-METHANOL-CHOLINE GMC OXIDOREDUCTASE"/>
    <property type="match status" value="1"/>
</dbReference>
<keyword evidence="4" id="KW-0285">Flavoprotein</keyword>
<dbReference type="SUPFAM" id="SSF51905">
    <property type="entry name" value="FAD/NAD(P)-binding domain"/>
    <property type="match status" value="1"/>
</dbReference>
<keyword evidence="7" id="KW-1185">Reference proteome</keyword>